<evidence type="ECO:0000256" key="5">
    <source>
        <dbReference type="ARBA" id="ARBA00022790"/>
    </source>
</evidence>
<evidence type="ECO:0000256" key="2">
    <source>
        <dbReference type="ARBA" id="ARBA00004496"/>
    </source>
</evidence>
<dbReference type="Pfam" id="PF01399">
    <property type="entry name" value="PCI"/>
    <property type="match status" value="1"/>
</dbReference>
<dbReference type="Proteomes" id="UP000268350">
    <property type="component" value="Unassembled WGS sequence"/>
</dbReference>
<evidence type="ECO:0000313" key="9">
    <source>
        <dbReference type="Proteomes" id="UP000268350"/>
    </source>
</evidence>
<dbReference type="EMBL" id="OUUW01000007">
    <property type="protein sequence ID" value="SPP82835.1"/>
    <property type="molecule type" value="Genomic_DNA"/>
</dbReference>
<comment type="similarity">
    <text evidence="3">Belongs to the CSN1 family.</text>
</comment>
<dbReference type="Pfam" id="PF21151">
    <property type="entry name" value="CSN1_C"/>
    <property type="match status" value="1"/>
</dbReference>
<name>A0A3B0JKT7_DROGU</name>
<dbReference type="Gene3D" id="1.25.40.570">
    <property type="match status" value="1"/>
</dbReference>
<dbReference type="InterPro" id="IPR000717">
    <property type="entry name" value="PCI_dom"/>
</dbReference>
<reference evidence="9" key="1">
    <citation type="submission" date="2018-01" db="EMBL/GenBank/DDBJ databases">
        <authorList>
            <person name="Alioto T."/>
            <person name="Alioto T."/>
        </authorList>
    </citation>
    <scope>NUCLEOTIDE SEQUENCE [LARGE SCALE GENOMIC DNA]</scope>
</reference>
<keyword evidence="6" id="KW-0539">Nucleus</keyword>
<dbReference type="SUPFAM" id="SSF46785">
    <property type="entry name" value="Winged helix' DNA-binding domain"/>
    <property type="match status" value="1"/>
</dbReference>
<organism evidence="8 9">
    <name type="scientific">Drosophila guanche</name>
    <name type="common">Fruit fly</name>
    <dbReference type="NCBI Taxonomy" id="7266"/>
    <lineage>
        <taxon>Eukaryota</taxon>
        <taxon>Metazoa</taxon>
        <taxon>Ecdysozoa</taxon>
        <taxon>Arthropoda</taxon>
        <taxon>Hexapoda</taxon>
        <taxon>Insecta</taxon>
        <taxon>Pterygota</taxon>
        <taxon>Neoptera</taxon>
        <taxon>Endopterygota</taxon>
        <taxon>Diptera</taxon>
        <taxon>Brachycera</taxon>
        <taxon>Muscomorpha</taxon>
        <taxon>Ephydroidea</taxon>
        <taxon>Drosophilidae</taxon>
        <taxon>Drosophila</taxon>
        <taxon>Sophophora</taxon>
    </lineage>
</organism>
<keyword evidence="4" id="KW-0963">Cytoplasm</keyword>
<sequence>MLPLLPQLMQNDPEPLEVDAPPNEQNANNEVQHIVVENPSIDLDVYANQYKGIGRLHRLKYVAEVCPSLAVEALKMAIPYVQTTYNVSLYQLLQKRLRDLSYGAPASAGSIVYDAYWVDTIVQKSDRRLHVLDEQLRSYKSTSFKEAIRRGHEDLAEYYLSCGDLSNALQFYSRDRDYCTSGEHELKTCLNMIKVFIYMQNWGKIMTNIAKVQSSSYFAREANAQIRTHLSCAAGLAEMQLKKYKAAAEHFLNANFDHFELPEMISANNVAVYGGLCALATFGRPELRRLLSSQSFKHFLELEPQLRDIVVLFHESKYASCMTLLDEIRDNLLIDMYIAPHVGTLYTQIRKRAMIQYFSPYMSVYMHKMAMDFNTSVGDLENEVMQLILDGQIQARIDSHNKILYAKESDQRSITVERVLALGKSYQRNTRMLILRAAMRKSGIQVKSDRSENGSKHNAILALLNTLNSP</sequence>
<dbReference type="InterPro" id="IPR045135">
    <property type="entry name" value="Rpn7_N"/>
</dbReference>
<keyword evidence="5" id="KW-0736">Signalosome</keyword>
<feature type="domain" description="PCI" evidence="7">
    <location>
        <begin position="250"/>
        <end position="411"/>
    </location>
</feature>
<evidence type="ECO:0000256" key="3">
    <source>
        <dbReference type="ARBA" id="ARBA00008793"/>
    </source>
</evidence>
<comment type="subcellular location">
    <subcellularLocation>
        <location evidence="2">Cytoplasm</location>
    </subcellularLocation>
    <subcellularLocation>
        <location evidence="1">Nucleus</location>
    </subcellularLocation>
</comment>
<dbReference type="STRING" id="7266.A0A3B0JKT7"/>
<accession>A0A3B0JKT7</accession>
<keyword evidence="9" id="KW-1185">Reference proteome</keyword>
<dbReference type="InterPro" id="IPR036390">
    <property type="entry name" value="WH_DNA-bd_sf"/>
</dbReference>
<evidence type="ECO:0000256" key="6">
    <source>
        <dbReference type="ARBA" id="ARBA00023242"/>
    </source>
</evidence>
<dbReference type="PROSITE" id="PS50250">
    <property type="entry name" value="PCI"/>
    <property type="match status" value="1"/>
</dbReference>
<dbReference type="InterPro" id="IPR048624">
    <property type="entry name" value="CSN1_C"/>
</dbReference>
<dbReference type="PANTHER" id="PTHR14145">
    <property type="entry name" value="26S PROTESOME SUBUNIT 6"/>
    <property type="match status" value="1"/>
</dbReference>
<dbReference type="GO" id="GO:0005737">
    <property type="term" value="C:cytoplasm"/>
    <property type="evidence" value="ECO:0007669"/>
    <property type="project" value="UniProtKB-SubCell"/>
</dbReference>
<gene>
    <name evidence="8" type="ORF">DGUA_6G017580</name>
</gene>
<dbReference type="GO" id="GO:0008180">
    <property type="term" value="C:COP9 signalosome"/>
    <property type="evidence" value="ECO:0007669"/>
    <property type="project" value="UniProtKB-KW"/>
</dbReference>
<proteinExistence type="inferred from homology"/>
<evidence type="ECO:0000256" key="1">
    <source>
        <dbReference type="ARBA" id="ARBA00004123"/>
    </source>
</evidence>
<evidence type="ECO:0000259" key="7">
    <source>
        <dbReference type="PROSITE" id="PS50250"/>
    </source>
</evidence>
<dbReference type="InterPro" id="IPR019585">
    <property type="entry name" value="Rpn7/CSN1"/>
</dbReference>
<dbReference type="SMART" id="SM00088">
    <property type="entry name" value="PINT"/>
    <property type="match status" value="1"/>
</dbReference>
<dbReference type="OMA" id="RGIDEQW"/>
<evidence type="ECO:0000313" key="8">
    <source>
        <dbReference type="EMBL" id="SPP82835.1"/>
    </source>
</evidence>
<dbReference type="Pfam" id="PF10602">
    <property type="entry name" value="RPN7"/>
    <property type="match status" value="1"/>
</dbReference>
<dbReference type="PANTHER" id="PTHR14145:SF2">
    <property type="entry name" value="COP9 SIGNALOSOME COMPLEX SUBUNIT 1"/>
    <property type="match status" value="1"/>
</dbReference>
<dbReference type="OrthoDB" id="422427at2759"/>
<evidence type="ECO:0000256" key="4">
    <source>
        <dbReference type="ARBA" id="ARBA00022490"/>
    </source>
</evidence>
<protein>
    <submittedName>
        <fullName evidence="8">Blast:COP9 signalosome complex subunit 1b</fullName>
    </submittedName>
</protein>
<dbReference type="AlphaFoldDB" id="A0A3B0JKT7"/>